<dbReference type="GeneID" id="89456391"/>
<dbReference type="AlphaFoldDB" id="A0AAW7XH30"/>
<proteinExistence type="predicted"/>
<gene>
    <name evidence="1" type="ORF">Q4490_01735</name>
    <name evidence="2" type="ORF">Q8W30_01540</name>
</gene>
<evidence type="ECO:0008006" key="5">
    <source>
        <dbReference type="Google" id="ProtNLM"/>
    </source>
</evidence>
<protein>
    <recommendedName>
        <fullName evidence="5">WGR domain-containing protein</fullName>
    </recommendedName>
</protein>
<dbReference type="EMBL" id="JAUOPG010000001">
    <property type="protein sequence ID" value="MDO6452273.1"/>
    <property type="molecule type" value="Genomic_DNA"/>
</dbReference>
<dbReference type="EMBL" id="JAUYVO010000001">
    <property type="protein sequence ID" value="MDP2521238.1"/>
    <property type="molecule type" value="Genomic_DNA"/>
</dbReference>
<dbReference type="Proteomes" id="UP001169862">
    <property type="component" value="Unassembled WGS sequence"/>
</dbReference>
<comment type="caution">
    <text evidence="1">The sequence shown here is derived from an EMBL/GenBank/DDBJ whole genome shotgun (WGS) entry which is preliminary data.</text>
</comment>
<evidence type="ECO:0000313" key="4">
    <source>
        <dbReference type="Proteomes" id="UP001177341"/>
    </source>
</evidence>
<reference evidence="1" key="1">
    <citation type="submission" date="2023-07" db="EMBL/GenBank/DDBJ databases">
        <title>Genome content predicts the carbon catabolic preferences of heterotrophic bacteria.</title>
        <authorList>
            <person name="Gralka M."/>
        </authorList>
    </citation>
    <scope>NUCLEOTIDE SEQUENCE</scope>
    <source>
        <strain evidence="2">5G01</strain>
        <strain evidence="1">I2M16</strain>
    </source>
</reference>
<sequence>MLIYWRKNQEYLVIRLYQDLVGDWVVSQTRGIVQSTHKEVCTHTVMNDYMLARSLVISLNKEMRAQGYKKTISSEEQLGFRFE</sequence>
<dbReference type="RefSeq" id="WP_075178949.1">
    <property type="nucleotide sequence ID" value="NZ_CAXHZV010000001.1"/>
</dbReference>
<dbReference type="Proteomes" id="UP001177341">
    <property type="component" value="Unassembled WGS sequence"/>
</dbReference>
<evidence type="ECO:0000313" key="1">
    <source>
        <dbReference type="EMBL" id="MDO6452273.1"/>
    </source>
</evidence>
<keyword evidence="4" id="KW-1185">Reference proteome</keyword>
<evidence type="ECO:0000313" key="3">
    <source>
        <dbReference type="Proteomes" id="UP001169862"/>
    </source>
</evidence>
<name>A0AAW7XH30_9GAMM</name>
<evidence type="ECO:0000313" key="2">
    <source>
        <dbReference type="EMBL" id="MDP2521238.1"/>
    </source>
</evidence>
<accession>A0AAW7XH30</accession>
<organism evidence="1 3">
    <name type="scientific">Neptunomonas phycophila</name>
    <dbReference type="NCBI Taxonomy" id="1572645"/>
    <lineage>
        <taxon>Bacteria</taxon>
        <taxon>Pseudomonadati</taxon>
        <taxon>Pseudomonadota</taxon>
        <taxon>Gammaproteobacteria</taxon>
        <taxon>Oceanospirillales</taxon>
        <taxon>Oceanospirillaceae</taxon>
        <taxon>Neptunomonas</taxon>
    </lineage>
</organism>